<keyword evidence="2" id="KW-1185">Reference proteome</keyword>
<proteinExistence type="predicted"/>
<dbReference type="RefSeq" id="YP_009591290.1">
    <property type="nucleotide sequence ID" value="NC_041846.1"/>
</dbReference>
<accession>G1D0Y0</accession>
<name>G1D0Y0_9CAUD</name>
<sequence length="87" mass="9607">MSVDPIARPDFNPMTYRPANEETVARIRAVSDAYWQAREALEALRAELHEEVRAAKAAGHSYPQLRDATGLSIAALQRVIATAETQT</sequence>
<dbReference type="GeneID" id="40066746"/>
<dbReference type="Proteomes" id="UP000008403">
    <property type="component" value="Segment"/>
</dbReference>
<gene>
    <name evidence="1" type="primary">132</name>
    <name evidence="1" type="ORF">PBI_BASK21_132</name>
</gene>
<organism evidence="1 2">
    <name type="scientific">Mycobacterium phage Bask21</name>
    <dbReference type="NCBI Taxonomy" id="2902889"/>
    <lineage>
        <taxon>Viruses</taxon>
        <taxon>Duplodnaviria</taxon>
        <taxon>Heunggongvirae</taxon>
        <taxon>Uroviricota</taxon>
        <taxon>Caudoviricetes</taxon>
        <taxon>Kostyavirus</taxon>
        <taxon>Kostyavirus bask21</taxon>
    </lineage>
</organism>
<evidence type="ECO:0008006" key="3">
    <source>
        <dbReference type="Google" id="ProtNLM"/>
    </source>
</evidence>
<evidence type="ECO:0000313" key="2">
    <source>
        <dbReference type="Proteomes" id="UP000008403"/>
    </source>
</evidence>
<dbReference type="EMBL" id="JF937091">
    <property type="protein sequence ID" value="AEK08426.1"/>
    <property type="molecule type" value="Genomic_DNA"/>
</dbReference>
<protein>
    <recommendedName>
        <fullName evidence="3">Helix-turn-helix DNA binding domain protein</fullName>
    </recommendedName>
</protein>
<reference evidence="1 2" key="1">
    <citation type="journal article" date="2012" name="J. Virol.">
        <title>Complete Genome Sequences of 138 Mycobacteriophages.</title>
        <authorList>
            <consortium name="the Science Education Alliance Phage Hunters Advancing Genomics and Evolutionary Science Program"/>
            <consortium name="the KwaZulu-Natal Research Institute for Tuberculosis and HIV Mycobacterial Genetics Course Students"/>
            <consortium name="the Phage Hunters Integrating Research and Education Program"/>
            <person name="Hatfull G.F."/>
        </authorList>
    </citation>
    <scope>NUCLEOTIDE SEQUENCE [LARGE SCALE GENOMIC DNA]</scope>
    <source>
        <strain evidence="1 2">Bask21</strain>
    </source>
</reference>
<evidence type="ECO:0000313" key="1">
    <source>
        <dbReference type="EMBL" id="AEK08426.1"/>
    </source>
</evidence>